<dbReference type="NCBIfam" id="NF040772">
    <property type="entry name" value="double_cubane"/>
    <property type="match status" value="1"/>
</dbReference>
<dbReference type="Gene3D" id="3.40.50.11900">
    <property type="match status" value="1"/>
</dbReference>
<dbReference type="InterPro" id="IPR010327">
    <property type="entry name" value="FldB/FldC_alpha/beta"/>
</dbReference>
<evidence type="ECO:0000256" key="1">
    <source>
        <dbReference type="ARBA" id="ARBA00005806"/>
    </source>
</evidence>
<comment type="caution">
    <text evidence="2">The sequence shown here is derived from an EMBL/GenBank/DDBJ whole genome shotgun (WGS) entry which is preliminary data.</text>
</comment>
<name>U2TLZ2_9ACTN</name>
<sequence>MPDTVTLPKTFDEYNDTRKANFMRVKEFKEGGGRLAGYLCSYAPLEVLDAAGVSSVGLCGTSDETVEAAETVLPRGLCPLIKSTYGFALTDKCPYTYFSDLIIGETTCDGKKKMYELLDDIKHTYVLRLPNGHDRAYEFDAWYDEVKLFKEHIEELLGVEVTEEKLRDAARKRNRLRQAVIDQAELQVSEPPMTWGCEIMSSALAGTFYFDCGEYAASLERSVAEHKAAYEAGERPVPSTAKRIMITGCPTGGVIKKIGEVIEKSGGVIVCNDSCNGERTSRMMIDPEAPDILRAISDHYLKINCAVMTPNQGRLDSIRDLCDKYHVVGVIDNVLTGCHPFNVEGSLVERLCDGMGMPYMKLETDYSDGDSGQLSTRIAAFIEML</sequence>
<reference evidence="2 3" key="1">
    <citation type="submission" date="2013-08" db="EMBL/GenBank/DDBJ databases">
        <authorList>
            <person name="Durkin A.S."/>
            <person name="Haft D.R."/>
            <person name="McCorrison J."/>
            <person name="Torralba M."/>
            <person name="Gillis M."/>
            <person name="Haft D.H."/>
            <person name="Methe B."/>
            <person name="Sutton G."/>
            <person name="Nelson K.E."/>
        </authorList>
    </citation>
    <scope>NUCLEOTIDE SEQUENCE [LARGE SCALE GENOMIC DNA]</scope>
    <source>
        <strain evidence="2 3">F0195</strain>
    </source>
</reference>
<protein>
    <submittedName>
        <fullName evidence="2">2-hydroxyglutaryl-CoA dehydratase, D-component</fullName>
        <ecNumber evidence="2">4.2.1.-</ecNumber>
    </submittedName>
</protein>
<dbReference type="AlphaFoldDB" id="U2TLZ2"/>
<keyword evidence="3" id="KW-1185">Reference proteome</keyword>
<comment type="similarity">
    <text evidence="1">Belongs to the FldB/FldC dehydratase alpha/beta subunit family.</text>
</comment>
<dbReference type="eggNOG" id="COG1775">
    <property type="taxonomic scope" value="Bacteria"/>
</dbReference>
<gene>
    <name evidence="2" type="ORF">HMPREF1316_1681</name>
</gene>
<dbReference type="PATRIC" id="fig|1125712.3.peg.1664"/>
<proteinExistence type="inferred from homology"/>
<dbReference type="Proteomes" id="UP000016638">
    <property type="component" value="Unassembled WGS sequence"/>
</dbReference>
<dbReference type="PANTHER" id="PTHR30548">
    <property type="entry name" value="2-HYDROXYGLUTARYL-COA DEHYDRATASE, D-COMPONENT-RELATED"/>
    <property type="match status" value="1"/>
</dbReference>
<keyword evidence="2" id="KW-0456">Lyase</keyword>
<dbReference type="InterPro" id="IPR047678">
    <property type="entry name" value="YjiM-like"/>
</dbReference>
<organism evidence="2 3">
    <name type="scientific">Olsenella profusa F0195</name>
    <dbReference type="NCBI Taxonomy" id="1125712"/>
    <lineage>
        <taxon>Bacteria</taxon>
        <taxon>Bacillati</taxon>
        <taxon>Actinomycetota</taxon>
        <taxon>Coriobacteriia</taxon>
        <taxon>Coriobacteriales</taxon>
        <taxon>Atopobiaceae</taxon>
        <taxon>Olsenella</taxon>
    </lineage>
</organism>
<accession>U2TLZ2</accession>
<dbReference type="EMBL" id="AWEZ01000060">
    <property type="protein sequence ID" value="ERL07183.1"/>
    <property type="molecule type" value="Genomic_DNA"/>
</dbReference>
<dbReference type="STRING" id="1125712.HMPREF1316_1681"/>
<dbReference type="PANTHER" id="PTHR30548:SF6">
    <property type="entry name" value="DEHYDRATASE SUBUNIT YJIM-RELATED"/>
    <property type="match status" value="1"/>
</dbReference>
<dbReference type="Gene3D" id="3.40.50.11890">
    <property type="match status" value="1"/>
</dbReference>
<dbReference type="Gene3D" id="1.20.1270.370">
    <property type="match status" value="1"/>
</dbReference>
<evidence type="ECO:0000313" key="2">
    <source>
        <dbReference type="EMBL" id="ERL07183.1"/>
    </source>
</evidence>
<dbReference type="GO" id="GO:0016836">
    <property type="term" value="F:hydro-lyase activity"/>
    <property type="evidence" value="ECO:0007669"/>
    <property type="project" value="UniProtKB-ARBA"/>
</dbReference>
<dbReference type="EC" id="4.2.1.-" evidence="2"/>
<dbReference type="RefSeq" id="WP_021726594.1">
    <property type="nucleotide sequence ID" value="NZ_AWEZ01000060.1"/>
</dbReference>
<evidence type="ECO:0000313" key="3">
    <source>
        <dbReference type="Proteomes" id="UP000016638"/>
    </source>
</evidence>
<dbReference type="Pfam" id="PF06050">
    <property type="entry name" value="HGD-D"/>
    <property type="match status" value="1"/>
</dbReference>
<dbReference type="OrthoDB" id="9810278at2"/>